<evidence type="ECO:0000256" key="1">
    <source>
        <dbReference type="ARBA" id="ARBA00006768"/>
    </source>
</evidence>
<dbReference type="FunFam" id="1.50.10.10:FF:000053">
    <property type="entry name" value="Putative glycosyl hydrolase"/>
    <property type="match status" value="1"/>
</dbReference>
<evidence type="ECO:0000313" key="9">
    <source>
        <dbReference type="EMBL" id="QCY70627.1"/>
    </source>
</evidence>
<evidence type="ECO:0000259" key="6">
    <source>
        <dbReference type="Pfam" id="PF03632"/>
    </source>
</evidence>
<dbReference type="SUPFAM" id="SSF74650">
    <property type="entry name" value="Galactose mutarotase-like"/>
    <property type="match status" value="1"/>
</dbReference>
<feature type="binding site" evidence="5">
    <location>
        <begin position="354"/>
        <end position="355"/>
    </location>
    <ligand>
        <name>substrate</name>
    </ligand>
</feature>
<sequence>MDTFCITYNNWNPKKQKLREALCTLGNGYFGTRGAAEESSNDSINYPGTYLAGGFNRAKTKVGGRDIENEDLVNFPNWLCLSFRPGGGKWLNLEEVEILEYQQVLQMRKGILERKFSIKDQDGRITRIHSRRLVSMQNMHLAGIQWHLTPVNWSGELEIRTALDGTVINDNVARYRELESTHLKPLGTQVEKNNILVLQVQTTQSRLTMAQAARTRLFHKGKEIRSEFEANQKEGYIEQLISFKAEEGEKYNIEKIVAIHTSRDRAVSEPSQDACQNISRAGNFQQMLKDHIDAYKFLWHRGDIGVIGNKKIQQLTRLHIFHNFQTISLNTIGLDVGVPSRGLHGEAYRGHIFWDELYIFPFLNLRLPEVTRSLLMYRYYRLEEARHAAKKEGYRGAMFPWQSGSNGREESQILHLNPESGNWIPDNTHLQRHVNSAIAYNIWNYFIATDDKLFLSHFGAEMFLNIAKFWASKTTFNKKENRYEIHKVVGPDEYHTTLPGSSEQGLNNNAYTNVMAAWVLQKALEILELIKKSRKRELLGNLTIGNDELTLWKEISEKMYVPFLEEGIISQFDGYEGLQEFPWEEYRNKYNDIQRLDRILEKEGDTVNKYKASKQADVLMLFYLFSRDELQAIFKKLGIKFTEEQIKNNVQYYKERTSHGSTLSRLVFSWILSKFDEEMSWENFEKLIVSDFEDIQGGTTPEGIHLGAMAGSLDLIQRNFAGLEVGDHALWINPRIPPNIKAISMRVNYRNHWIYISVDKKKLKISFEEGWSNEVKIGVIDTLHTFQVGEAREFKLSPSRAKGK</sequence>
<dbReference type="GO" id="GO:0005975">
    <property type="term" value="P:carbohydrate metabolic process"/>
    <property type="evidence" value="ECO:0007669"/>
    <property type="project" value="InterPro"/>
</dbReference>
<dbReference type="AlphaFoldDB" id="A0A5B7X5G8"/>
<evidence type="ECO:0000256" key="4">
    <source>
        <dbReference type="PIRSR" id="PIRSR036289-50"/>
    </source>
</evidence>
<dbReference type="InterPro" id="IPR012341">
    <property type="entry name" value="6hp_glycosidase-like_sf"/>
</dbReference>
<feature type="domain" description="Glycoside hydrolase family 65 central catalytic" evidence="6">
    <location>
        <begin position="317"/>
        <end position="713"/>
    </location>
</feature>
<feature type="active site" description="Proton donor" evidence="4">
    <location>
        <position position="493"/>
    </location>
</feature>
<dbReference type="KEGG" id="afla:FHG64_15150"/>
<dbReference type="Proteomes" id="UP000309016">
    <property type="component" value="Chromosome"/>
</dbReference>
<name>A0A5B7X5G8_9FLAO</name>
<dbReference type="PANTHER" id="PTHR11051">
    <property type="entry name" value="GLYCOSYL HYDROLASE-RELATED"/>
    <property type="match status" value="1"/>
</dbReference>
<dbReference type="EMBL" id="CP040812">
    <property type="protein sequence ID" value="QCY70627.1"/>
    <property type="molecule type" value="Genomic_DNA"/>
</dbReference>
<dbReference type="InterPro" id="IPR005195">
    <property type="entry name" value="Glyco_hydro_65_M"/>
</dbReference>
<accession>A0A5B7X5G8</accession>
<evidence type="ECO:0000256" key="2">
    <source>
        <dbReference type="ARBA" id="ARBA00022676"/>
    </source>
</evidence>
<dbReference type="InterPro" id="IPR005196">
    <property type="entry name" value="Glyco_hydro_65_N"/>
</dbReference>
<dbReference type="RefSeq" id="WP_139067196.1">
    <property type="nucleotide sequence ID" value="NZ_CP040812.1"/>
</dbReference>
<evidence type="ECO:0000256" key="5">
    <source>
        <dbReference type="PIRSR" id="PIRSR036289-51"/>
    </source>
</evidence>
<dbReference type="InterPro" id="IPR017045">
    <property type="entry name" value="Malt_Pase/Glycosyl_Hdrlase"/>
</dbReference>
<dbReference type="SUPFAM" id="SSF48208">
    <property type="entry name" value="Six-hairpin glycosidases"/>
    <property type="match status" value="1"/>
</dbReference>
<dbReference type="InterPro" id="IPR011013">
    <property type="entry name" value="Gal_mutarotase_sf_dom"/>
</dbReference>
<keyword evidence="10" id="KW-1185">Reference proteome</keyword>
<evidence type="ECO:0000259" key="7">
    <source>
        <dbReference type="Pfam" id="PF03633"/>
    </source>
</evidence>
<dbReference type="InterPro" id="IPR037018">
    <property type="entry name" value="GH65_N"/>
</dbReference>
<dbReference type="Gene3D" id="2.70.98.40">
    <property type="entry name" value="Glycoside hydrolase, family 65, N-terminal domain"/>
    <property type="match status" value="1"/>
</dbReference>
<keyword evidence="2" id="KW-0328">Glycosyltransferase</keyword>
<protein>
    <submittedName>
        <fullName evidence="9">Glycoside hydrolase family 65 protein</fullName>
    </submittedName>
</protein>
<organism evidence="9 10">
    <name type="scientific">Antarcticibacterium flavum</name>
    <dbReference type="NCBI Taxonomy" id="2058175"/>
    <lineage>
        <taxon>Bacteria</taxon>
        <taxon>Pseudomonadati</taxon>
        <taxon>Bacteroidota</taxon>
        <taxon>Flavobacteriia</taxon>
        <taxon>Flavobacteriales</taxon>
        <taxon>Flavobacteriaceae</taxon>
        <taxon>Antarcticibacterium</taxon>
    </lineage>
</organism>
<evidence type="ECO:0000259" key="8">
    <source>
        <dbReference type="Pfam" id="PF03636"/>
    </source>
</evidence>
<dbReference type="Gene3D" id="1.50.10.10">
    <property type="match status" value="1"/>
</dbReference>
<gene>
    <name evidence="9" type="ORF">FHG64_15150</name>
</gene>
<keyword evidence="9" id="KW-0378">Hydrolase</keyword>
<dbReference type="Pfam" id="PF03633">
    <property type="entry name" value="Glyco_hydro_65C"/>
    <property type="match status" value="1"/>
</dbReference>
<reference evidence="9 10" key="1">
    <citation type="submission" date="2019-06" db="EMBL/GenBank/DDBJ databases">
        <title>Complete genome sequence of Antarcticibacterium flavum KCTC 52984T from an Antarctic marine sediment.</title>
        <authorList>
            <person name="Lee Y.M."/>
            <person name="Shin S.C."/>
        </authorList>
    </citation>
    <scope>NUCLEOTIDE SEQUENCE [LARGE SCALE GENOMIC DNA]</scope>
    <source>
        <strain evidence="9 10">KCTC 52984</strain>
    </source>
</reference>
<proteinExistence type="inferred from homology"/>
<dbReference type="InterPro" id="IPR008928">
    <property type="entry name" value="6-hairpin_glycosidase_sf"/>
</dbReference>
<dbReference type="GO" id="GO:0016757">
    <property type="term" value="F:glycosyltransferase activity"/>
    <property type="evidence" value="ECO:0007669"/>
    <property type="project" value="UniProtKB-KW"/>
</dbReference>
<dbReference type="GO" id="GO:0004553">
    <property type="term" value="F:hydrolase activity, hydrolyzing O-glycosyl compounds"/>
    <property type="evidence" value="ECO:0007669"/>
    <property type="project" value="TreeGrafter"/>
</dbReference>
<keyword evidence="3" id="KW-0808">Transferase</keyword>
<dbReference type="PANTHER" id="PTHR11051:SF8">
    <property type="entry name" value="PROTEIN-GLUCOSYLGALACTOSYLHYDROXYLYSINE GLUCOSIDASE"/>
    <property type="match status" value="1"/>
</dbReference>
<feature type="binding site" evidence="5">
    <location>
        <begin position="614"/>
        <end position="615"/>
    </location>
    <ligand>
        <name>substrate</name>
    </ligand>
</feature>
<dbReference type="PIRSF" id="PIRSF036289">
    <property type="entry name" value="Glycosyl_hydrolase_malt_phosph"/>
    <property type="match status" value="1"/>
</dbReference>
<evidence type="ECO:0000256" key="3">
    <source>
        <dbReference type="ARBA" id="ARBA00022679"/>
    </source>
</evidence>
<feature type="domain" description="Glycoside hydrolase family 65 N-terminal" evidence="8">
    <location>
        <begin position="7"/>
        <end position="263"/>
    </location>
</feature>
<dbReference type="Pfam" id="PF03632">
    <property type="entry name" value="Glyco_hydro_65m"/>
    <property type="match status" value="1"/>
</dbReference>
<evidence type="ECO:0000313" key="10">
    <source>
        <dbReference type="Proteomes" id="UP000309016"/>
    </source>
</evidence>
<dbReference type="OrthoDB" id="9802600at2"/>
<dbReference type="GO" id="GO:0030246">
    <property type="term" value="F:carbohydrate binding"/>
    <property type="evidence" value="ECO:0007669"/>
    <property type="project" value="InterPro"/>
</dbReference>
<dbReference type="InterPro" id="IPR005194">
    <property type="entry name" value="Glyco_hydro_65_C"/>
</dbReference>
<feature type="domain" description="Glycoside hydrolase family 65 C-terminal" evidence="7">
    <location>
        <begin position="724"/>
        <end position="782"/>
    </location>
</feature>
<comment type="similarity">
    <text evidence="1">Belongs to the glycosyl hydrolase 65 family.</text>
</comment>
<dbReference type="Gene3D" id="2.60.420.10">
    <property type="entry name" value="Maltose phosphorylase, domain 3"/>
    <property type="match status" value="1"/>
</dbReference>
<dbReference type="Pfam" id="PF03636">
    <property type="entry name" value="Glyco_hydro_65N"/>
    <property type="match status" value="1"/>
</dbReference>